<dbReference type="EMBL" id="AP019831">
    <property type="protein sequence ID" value="BBM46091.1"/>
    <property type="molecule type" value="Genomic_DNA"/>
</dbReference>
<gene>
    <name evidence="2" type="ORF">JMUB3870_2218</name>
</gene>
<dbReference type="InterPro" id="IPR025157">
    <property type="entry name" value="Hemagglutinin_rpt"/>
</dbReference>
<reference evidence="2 3" key="1">
    <citation type="submission" date="2019-07" db="EMBL/GenBank/DDBJ databases">
        <title>Complete Genome Sequence of Leptotrichia trevisanii Strain JMUB3870.</title>
        <authorList>
            <person name="Watanabe S."/>
            <person name="Cui L."/>
        </authorList>
    </citation>
    <scope>NUCLEOTIDE SEQUENCE [LARGE SCALE GENOMIC DNA]</scope>
    <source>
        <strain evidence="2 3">JMUB3870</strain>
    </source>
</reference>
<keyword evidence="3" id="KW-1185">Reference proteome</keyword>
<dbReference type="GO" id="GO:0003824">
    <property type="term" value="F:catalytic activity"/>
    <property type="evidence" value="ECO:0007669"/>
    <property type="project" value="UniProtKB-ARBA"/>
</dbReference>
<sequence length="1009" mass="109480">MIWDVNNLNANALKLSGEDRNGVDSDNYGRYSQTTHLGAGIVVDTTSGRIGNMNLVGSTFAGGDTNGLAVSGNVNVESVVNSYENESKRTNKGFLSSDSRYVNAHEEENVASNLQLGKNAVITGNVEGIGSNIVLGENTFVGGKVTTDSRELHNSYYEKNRSKGFNSGISHGTISAGYGKSQNTYDEKSTKNAKSSLQIGDGSVLNRGAEITATNFEYGNIQINNGDVKYGARIDTRDVHTSSKSSGFTISAGINSPALDRAKQAGQAVSQIKNGDTAGGAMEAINAATGTIKGLADNQGTRQTNYVNGSVGAKGARDAMANSNFYANIGVNAGFTRSRSNTSSHTEGAAVTTLKPMDENSSITYNNVNNITYQGTQAQGGTFIYNNVANIQKEAVELHNSYSSSSSSRGINAGATIGYGHKLQTTGNGGSISASQSNQNTVETVYANGNFKNVNEVHNNTGSMVLNGFNQEGGKLTGNIGKVEVISRQNTSTTTGNSSGISLGISANGMPSSVNINRSRTNGDRAFVDNQSTFIVGEGSSLHVGTLENIGAVVGKEGNSTFKIDSYVGKDIQNHDTMKTTGGSLGISTGKPRITNVGFNQDSRDKQGITRNTVVGDVEVGESSGDEINRDLRKANEVTKDEQHSANINVESQTIEAITNPMEYRKKIEILISEIKENFNFNNNTKFTVVQLPDPNYSEQLSDEIISYDGENKFLYGNYSDGRSVYGEDVSSIIHKVEDIKNGKISENDVFVIIKGKKYFIYLDDAHYDILNEVSKYSSRKDNNFEYGGIIYKVTDGTKTGYMYTPANRDKGDSVNLGLAEKFYINPLKKSLDKQVKLEIVAGYHSHGASYDLYFDKNIPGYNVTTGDGKKISSGSKKSANYFSLIPLPHIPDETNEYLLRNNVTSDTLYTYYHNRELSVVTPRKIGINDTDIIKPSIWIFTPVDVIRHRRTLKYLGVSDDYRNPLNKNRFSTESGSEAVPNIIFNNQFHDLNIIKSWNEELEEKIRGD</sequence>
<evidence type="ECO:0000313" key="3">
    <source>
        <dbReference type="Proteomes" id="UP000422644"/>
    </source>
</evidence>
<dbReference type="InterPro" id="IPR011004">
    <property type="entry name" value="Trimer_LpxA-like_sf"/>
</dbReference>
<proteinExistence type="predicted"/>
<dbReference type="AlphaFoldDB" id="A0A510K5Q0"/>
<dbReference type="Pfam" id="PF13332">
    <property type="entry name" value="Fil_haemagg_2"/>
    <property type="match status" value="1"/>
</dbReference>
<organism evidence="2 3">
    <name type="scientific">Leptotrichia trevisanii</name>
    <dbReference type="NCBI Taxonomy" id="109328"/>
    <lineage>
        <taxon>Bacteria</taxon>
        <taxon>Fusobacteriati</taxon>
        <taxon>Fusobacteriota</taxon>
        <taxon>Fusobacteriia</taxon>
        <taxon>Fusobacteriales</taxon>
        <taxon>Leptotrichiaceae</taxon>
        <taxon>Leptotrichia</taxon>
    </lineage>
</organism>
<accession>A0A510K5Q0</accession>
<evidence type="ECO:0000313" key="2">
    <source>
        <dbReference type="EMBL" id="BBM46091.1"/>
    </source>
</evidence>
<name>A0A510K5Q0_9FUSO</name>
<protein>
    <submittedName>
        <fullName evidence="2">Putative septum site-determining protein</fullName>
    </submittedName>
</protein>
<dbReference type="RefSeq" id="WP_232056058.1">
    <property type="nucleotide sequence ID" value="NZ_AP019831.1"/>
</dbReference>
<dbReference type="SUPFAM" id="SSF51161">
    <property type="entry name" value="Trimeric LpxA-like enzymes"/>
    <property type="match status" value="1"/>
</dbReference>
<evidence type="ECO:0000256" key="1">
    <source>
        <dbReference type="SAM" id="MobiDB-lite"/>
    </source>
</evidence>
<dbReference type="Proteomes" id="UP000422644">
    <property type="component" value="Chromosome"/>
</dbReference>
<feature type="region of interest" description="Disordered" evidence="1">
    <location>
        <begin position="580"/>
        <end position="604"/>
    </location>
</feature>